<evidence type="ECO:0000313" key="2">
    <source>
        <dbReference type="EMBL" id="EBS2301356.1"/>
    </source>
</evidence>
<evidence type="ECO:0000256" key="1">
    <source>
        <dbReference type="SAM" id="MobiDB-lite"/>
    </source>
</evidence>
<dbReference type="AlphaFoldDB" id="A0A5U9I4Y5"/>
<organism evidence="2">
    <name type="scientific">Salmonella enterica subsp. enterica serovar Saintpaul</name>
    <dbReference type="NCBI Taxonomy" id="90105"/>
    <lineage>
        <taxon>Bacteria</taxon>
        <taxon>Pseudomonadati</taxon>
        <taxon>Pseudomonadota</taxon>
        <taxon>Gammaproteobacteria</taxon>
        <taxon>Enterobacterales</taxon>
        <taxon>Enterobacteriaceae</taxon>
        <taxon>Salmonella</taxon>
    </lineage>
</organism>
<gene>
    <name evidence="2" type="ORF">DRT62_16745</name>
</gene>
<feature type="compositionally biased region" description="Low complexity" evidence="1">
    <location>
        <begin position="19"/>
        <end position="28"/>
    </location>
</feature>
<feature type="region of interest" description="Disordered" evidence="1">
    <location>
        <begin position="1"/>
        <end position="30"/>
    </location>
</feature>
<comment type="caution">
    <text evidence="2">The sequence shown here is derived from an EMBL/GenBank/DDBJ whole genome shotgun (WGS) entry which is preliminary data.</text>
</comment>
<name>A0A5U9I4Y5_SALET</name>
<sequence length="367" mass="38580">MSGAIKKILGGGSSKETTKQSSNSTSSSFLINDKPVRTAITNAENQIGNIAVTPFQVANRPQSEQEALARLGRGEDYSTYKNASDLMQKEGQSLYQTGSDRLNSSAATLERLQNLTPDDIQNMIKANVNTGLLNDQIAGLKTDVNDAVMQNLHGIDQSATASGNMGSSRAGIQSGVAIGQGAKAVSSGTIQLRTAAENTARQDLLTYLQNQSSTAQGIANIGSQETSTGLNMFGQGIDYFGRYTQGQLQNNQNAVNSGEMQRQYDQLVIEAQRQNAGMQSAPDLYRLGIAGQTLLPFANLSQNTNGTTTQTTNTPSGGGLLQMATTGAGMWAGNQGYLSFMGGTGAQQQQAGGMFGSMAGTALSRLF</sequence>
<reference evidence="2" key="1">
    <citation type="submission" date="2018-07" db="EMBL/GenBank/DDBJ databases">
        <authorList>
            <person name="Ashton P.M."/>
            <person name="Dallman T."/>
            <person name="Nair S."/>
            <person name="De Pinna E."/>
            <person name="Peters T."/>
            <person name="Grant K."/>
        </authorList>
    </citation>
    <scope>NUCLEOTIDE SEQUENCE</scope>
    <source>
        <strain evidence="2">152466</strain>
    </source>
</reference>
<dbReference type="EMBL" id="AAGUVH010000025">
    <property type="protein sequence ID" value="EBS2301356.1"/>
    <property type="molecule type" value="Genomic_DNA"/>
</dbReference>
<proteinExistence type="predicted"/>
<protein>
    <submittedName>
        <fullName evidence="2">Uncharacterized protein</fullName>
    </submittedName>
</protein>
<accession>A0A5U9I4Y5</accession>